<dbReference type="InterPro" id="IPR002347">
    <property type="entry name" value="SDR_fam"/>
</dbReference>
<dbReference type="PRINTS" id="PR00081">
    <property type="entry name" value="GDHRDH"/>
</dbReference>
<evidence type="ECO:0000256" key="6">
    <source>
        <dbReference type="ARBA" id="ARBA00017650"/>
    </source>
</evidence>
<dbReference type="PROSITE" id="PS00061">
    <property type="entry name" value="ADH_SHORT"/>
    <property type="match status" value="1"/>
</dbReference>
<dbReference type="InterPro" id="IPR050259">
    <property type="entry name" value="SDR"/>
</dbReference>
<keyword evidence="8" id="KW-0276">Fatty acid metabolism</keyword>
<accession>A0A172WDT8</accession>
<evidence type="ECO:0000256" key="2">
    <source>
        <dbReference type="ARBA" id="ARBA00005194"/>
    </source>
</evidence>
<dbReference type="Gene3D" id="3.40.50.720">
    <property type="entry name" value="NAD(P)-binding Rossmann-like Domain"/>
    <property type="match status" value="1"/>
</dbReference>
<name>A0A172WDT8_BUCSC</name>
<keyword evidence="20" id="KW-1185">Reference proteome</keyword>
<evidence type="ECO:0000256" key="4">
    <source>
        <dbReference type="ARBA" id="ARBA00011881"/>
    </source>
</evidence>
<dbReference type="RefSeq" id="WP_075474217.1">
    <property type="nucleotide sequence ID" value="NZ_CP011299.1"/>
</dbReference>
<dbReference type="PRINTS" id="PR00080">
    <property type="entry name" value="SDRFAMILY"/>
</dbReference>
<evidence type="ECO:0000256" key="16">
    <source>
        <dbReference type="ARBA" id="ARBA00032683"/>
    </source>
</evidence>
<evidence type="ECO:0000256" key="5">
    <source>
        <dbReference type="ARBA" id="ARBA00012948"/>
    </source>
</evidence>
<comment type="pathway">
    <text evidence="2">Lipid metabolism; fatty acid biosynthesis.</text>
</comment>
<dbReference type="GO" id="GO:0004316">
    <property type="term" value="F:3-oxoacyl-[acyl-carrier-protein] reductase (NADPH) activity"/>
    <property type="evidence" value="ECO:0007669"/>
    <property type="project" value="UniProtKB-EC"/>
</dbReference>
<comment type="catalytic activity">
    <reaction evidence="18">
        <text>a (3R)-hydroxyacyl-[ACP] + NADP(+) = a 3-oxoacyl-[ACP] + NADPH + H(+)</text>
        <dbReference type="Rhea" id="RHEA:17397"/>
        <dbReference type="Rhea" id="RHEA-COMP:9916"/>
        <dbReference type="Rhea" id="RHEA-COMP:9945"/>
        <dbReference type="ChEBI" id="CHEBI:15378"/>
        <dbReference type="ChEBI" id="CHEBI:57783"/>
        <dbReference type="ChEBI" id="CHEBI:58349"/>
        <dbReference type="ChEBI" id="CHEBI:78776"/>
        <dbReference type="ChEBI" id="CHEBI:78827"/>
        <dbReference type="EC" id="1.1.1.100"/>
    </reaction>
</comment>
<evidence type="ECO:0000256" key="11">
    <source>
        <dbReference type="ARBA" id="ARBA00023002"/>
    </source>
</evidence>
<evidence type="ECO:0000256" key="7">
    <source>
        <dbReference type="ARBA" id="ARBA00022516"/>
    </source>
</evidence>
<gene>
    <name evidence="19" type="ORF">XW81_01615</name>
</gene>
<dbReference type="EC" id="1.1.1.100" evidence="5"/>
<keyword evidence="9" id="KW-0106">Calcium</keyword>
<dbReference type="GO" id="GO:0006633">
    <property type="term" value="P:fatty acid biosynthetic process"/>
    <property type="evidence" value="ECO:0007669"/>
    <property type="project" value="UniProtKB-KW"/>
</dbReference>
<dbReference type="NCBIfam" id="NF009466">
    <property type="entry name" value="PRK12826.1-2"/>
    <property type="match status" value="1"/>
</dbReference>
<protein>
    <recommendedName>
        <fullName evidence="6">3-oxoacyl-[acyl-carrier-protein] reductase FabG</fullName>
        <ecNumber evidence="5">1.1.1.100</ecNumber>
    </recommendedName>
    <alternativeName>
        <fullName evidence="17">3-ketoacyl-acyl carrier protein reductase</fullName>
    </alternativeName>
    <alternativeName>
        <fullName evidence="14 16">Beta-Ketoacyl-acyl carrier protein reductase</fullName>
    </alternativeName>
    <alternativeName>
        <fullName evidence="15">Beta-ketoacyl-ACP reductase</fullName>
    </alternativeName>
</protein>
<dbReference type="PATRIC" id="fig|118110.3.peg.324"/>
<evidence type="ECO:0000256" key="8">
    <source>
        <dbReference type="ARBA" id="ARBA00022832"/>
    </source>
</evidence>
<evidence type="ECO:0000256" key="3">
    <source>
        <dbReference type="ARBA" id="ARBA00006484"/>
    </source>
</evidence>
<keyword evidence="11" id="KW-0560">Oxidoreductase</keyword>
<comment type="function">
    <text evidence="1">Catalyzes the NADPH-dependent reduction of beta-ketoacyl-ACP substrates to beta-hydroxyacyl-ACP products, the first reductive step in the elongation cycle of fatty acid biosynthesis.</text>
</comment>
<evidence type="ECO:0000313" key="19">
    <source>
        <dbReference type="EMBL" id="ANF17095.1"/>
    </source>
</evidence>
<evidence type="ECO:0000256" key="13">
    <source>
        <dbReference type="ARBA" id="ARBA00023160"/>
    </source>
</evidence>
<comment type="subunit">
    <text evidence="4">Homotetramer.</text>
</comment>
<keyword evidence="12" id="KW-0443">Lipid metabolism</keyword>
<dbReference type="Proteomes" id="UP000077654">
    <property type="component" value="Chromosome"/>
</dbReference>
<dbReference type="Pfam" id="PF13561">
    <property type="entry name" value="adh_short_C2"/>
    <property type="match status" value="1"/>
</dbReference>
<dbReference type="InterPro" id="IPR036291">
    <property type="entry name" value="NAD(P)-bd_dom_sf"/>
</dbReference>
<evidence type="ECO:0000256" key="9">
    <source>
        <dbReference type="ARBA" id="ARBA00022837"/>
    </source>
</evidence>
<dbReference type="FunFam" id="3.40.50.720:FF:000173">
    <property type="entry name" value="3-oxoacyl-[acyl-carrier protein] reductase"/>
    <property type="match status" value="1"/>
</dbReference>
<evidence type="ECO:0000256" key="14">
    <source>
        <dbReference type="ARBA" id="ARBA00029743"/>
    </source>
</evidence>
<proteinExistence type="inferred from homology"/>
<dbReference type="AlphaFoldDB" id="A0A172WDT8"/>
<evidence type="ECO:0000256" key="10">
    <source>
        <dbReference type="ARBA" id="ARBA00022857"/>
    </source>
</evidence>
<dbReference type="STRING" id="118110.XW81_01615"/>
<dbReference type="SUPFAM" id="SSF51735">
    <property type="entry name" value="NAD(P)-binding Rossmann-fold domains"/>
    <property type="match status" value="1"/>
</dbReference>
<evidence type="ECO:0000256" key="15">
    <source>
        <dbReference type="ARBA" id="ARBA00029899"/>
    </source>
</evidence>
<reference evidence="19 20" key="1">
    <citation type="submission" date="2015-04" db="EMBL/GenBank/DDBJ databases">
        <title>Buchnera aphidicola assembly.</title>
        <authorList>
            <person name="Zhang Y."/>
        </authorList>
    </citation>
    <scope>NUCLEOTIDE SEQUENCE [LARGE SCALE GENOMIC DNA]</scope>
    <source>
        <strain evidence="19 20">SC</strain>
    </source>
</reference>
<organism evidence="19 20">
    <name type="scientific">Buchnera aphidicola subsp. Schlechtendalia chinensis</name>
    <dbReference type="NCBI Taxonomy" id="118110"/>
    <lineage>
        <taxon>Bacteria</taxon>
        <taxon>Pseudomonadati</taxon>
        <taxon>Pseudomonadota</taxon>
        <taxon>Gammaproteobacteria</taxon>
        <taxon>Enterobacterales</taxon>
        <taxon>Erwiniaceae</taxon>
        <taxon>Buchnera</taxon>
    </lineage>
</organism>
<dbReference type="InterPro" id="IPR020904">
    <property type="entry name" value="Sc_DH/Rdtase_CS"/>
</dbReference>
<comment type="similarity">
    <text evidence="3">Belongs to the short-chain dehydrogenases/reductases (SDR) family.</text>
</comment>
<keyword evidence="10" id="KW-0521">NADP</keyword>
<evidence type="ECO:0000256" key="1">
    <source>
        <dbReference type="ARBA" id="ARBA00002607"/>
    </source>
</evidence>
<dbReference type="EMBL" id="CP011299">
    <property type="protein sequence ID" value="ANF17095.1"/>
    <property type="molecule type" value="Genomic_DNA"/>
</dbReference>
<sequence>MALVTGASRGIGKGIAKKLASEGMIVIGTSRSQSGIKIINNYLKNNGTSFILNTVNVNSIKNSIKNIYKNFENIDILINNIGIVEDKLLINMTHKTWEKVLNTNLNSLFHISKPIVQKMIKKRNGKIVTIGSIMGNIGNCGQTNYSASKSGILGFHRSLALEVASKGICVNVISPGFIETKMTKRLTKFQKMKYLSKIPLKRFGTINEISETVSFLVSDRVNYITGQVIHINGGMYMP</sequence>
<keyword evidence="7" id="KW-0444">Lipid biosynthesis</keyword>
<keyword evidence="13" id="KW-0275">Fatty acid biosynthesis</keyword>
<evidence type="ECO:0000313" key="20">
    <source>
        <dbReference type="Proteomes" id="UP000077654"/>
    </source>
</evidence>
<evidence type="ECO:0000256" key="17">
    <source>
        <dbReference type="ARBA" id="ARBA00033040"/>
    </source>
</evidence>
<dbReference type="OrthoDB" id="9804774at2"/>
<evidence type="ECO:0000256" key="18">
    <source>
        <dbReference type="ARBA" id="ARBA00048508"/>
    </source>
</evidence>
<dbReference type="PANTHER" id="PTHR42879">
    <property type="entry name" value="3-OXOACYL-(ACYL-CARRIER-PROTEIN) REDUCTASE"/>
    <property type="match status" value="1"/>
</dbReference>
<dbReference type="PANTHER" id="PTHR42879:SF2">
    <property type="entry name" value="3-OXOACYL-[ACYL-CARRIER-PROTEIN] REDUCTASE FABG"/>
    <property type="match status" value="1"/>
</dbReference>
<evidence type="ECO:0000256" key="12">
    <source>
        <dbReference type="ARBA" id="ARBA00023098"/>
    </source>
</evidence>